<dbReference type="GO" id="GO:0005524">
    <property type="term" value="F:ATP binding"/>
    <property type="evidence" value="ECO:0007669"/>
    <property type="project" value="InterPro"/>
</dbReference>
<dbReference type="InterPro" id="IPR003959">
    <property type="entry name" value="ATPase_AAA_core"/>
</dbReference>
<keyword evidence="5" id="KW-1185">Reference proteome</keyword>
<protein>
    <submittedName>
        <fullName evidence="4">Chromosome segregation protein SMC</fullName>
    </submittedName>
</protein>
<gene>
    <name evidence="4" type="ORF">DPM19_19925</name>
</gene>
<dbReference type="AlphaFoldDB" id="A0A365H2V1"/>
<comment type="caution">
    <text evidence="4">The sequence shown here is derived from an EMBL/GenBank/DDBJ whole genome shotgun (WGS) entry which is preliminary data.</text>
</comment>
<evidence type="ECO:0000313" key="4">
    <source>
        <dbReference type="EMBL" id="RAY13346.1"/>
    </source>
</evidence>
<proteinExistence type="predicted"/>
<keyword evidence="1" id="KW-0742">SOS response</keyword>
<dbReference type="Pfam" id="PF13304">
    <property type="entry name" value="AAA_21"/>
    <property type="match status" value="1"/>
</dbReference>
<evidence type="ECO:0000259" key="2">
    <source>
        <dbReference type="Pfam" id="PF13175"/>
    </source>
</evidence>
<dbReference type="InterPro" id="IPR014555">
    <property type="entry name" value="RecF-like"/>
</dbReference>
<accession>A0A365H2V1</accession>
<dbReference type="PANTHER" id="PTHR32182:SF22">
    <property type="entry name" value="ATP-DEPENDENT ENDONUCLEASE, OLD FAMILY-RELATED"/>
    <property type="match status" value="1"/>
</dbReference>
<dbReference type="InterPro" id="IPR027417">
    <property type="entry name" value="P-loop_NTPase"/>
</dbReference>
<keyword evidence="1" id="KW-0227">DNA damage</keyword>
<dbReference type="RefSeq" id="WP_111869470.1">
    <property type="nucleotide sequence ID" value="NZ_QLYX01000009.1"/>
</dbReference>
<dbReference type="GO" id="GO:0000731">
    <property type="term" value="P:DNA synthesis involved in DNA repair"/>
    <property type="evidence" value="ECO:0007669"/>
    <property type="project" value="TreeGrafter"/>
</dbReference>
<dbReference type="SUPFAM" id="SSF52540">
    <property type="entry name" value="P-loop containing nucleoside triphosphate hydrolases"/>
    <property type="match status" value="1"/>
</dbReference>
<dbReference type="GO" id="GO:0016887">
    <property type="term" value="F:ATP hydrolysis activity"/>
    <property type="evidence" value="ECO:0007669"/>
    <property type="project" value="InterPro"/>
</dbReference>
<dbReference type="GO" id="GO:0006302">
    <property type="term" value="P:double-strand break repair"/>
    <property type="evidence" value="ECO:0007669"/>
    <property type="project" value="TreeGrafter"/>
</dbReference>
<dbReference type="PIRSF" id="PIRSF029347">
    <property type="entry name" value="RecF"/>
    <property type="match status" value="1"/>
</dbReference>
<dbReference type="Proteomes" id="UP000251891">
    <property type="component" value="Unassembled WGS sequence"/>
</dbReference>
<evidence type="ECO:0000256" key="1">
    <source>
        <dbReference type="ARBA" id="ARBA00023236"/>
    </source>
</evidence>
<feature type="domain" description="ATPase AAA-type core" evidence="3">
    <location>
        <begin position="282"/>
        <end position="351"/>
    </location>
</feature>
<dbReference type="PANTHER" id="PTHR32182">
    <property type="entry name" value="DNA REPLICATION AND REPAIR PROTEIN RECF"/>
    <property type="match status" value="1"/>
</dbReference>
<dbReference type="Pfam" id="PF13175">
    <property type="entry name" value="AAA_15"/>
    <property type="match status" value="1"/>
</dbReference>
<name>A0A365H2V1_9ACTN</name>
<dbReference type="InterPro" id="IPR041685">
    <property type="entry name" value="AAA_GajA/Old/RecF-like"/>
</dbReference>
<dbReference type="Gene3D" id="3.40.50.300">
    <property type="entry name" value="P-loop containing nucleotide triphosphate hydrolases"/>
    <property type="match status" value="2"/>
</dbReference>
<dbReference type="EMBL" id="QLYX01000009">
    <property type="protein sequence ID" value="RAY13346.1"/>
    <property type="molecule type" value="Genomic_DNA"/>
</dbReference>
<evidence type="ECO:0000259" key="3">
    <source>
        <dbReference type="Pfam" id="PF13304"/>
    </source>
</evidence>
<feature type="domain" description="Endonuclease GajA/Old nuclease/RecF-like AAA" evidence="2">
    <location>
        <begin position="12"/>
        <end position="56"/>
    </location>
</feature>
<sequence length="404" mass="43865">MAARSARPVPFVKRIRIKNYRSIAECDVSLGPLTVLLGFNASGKSNFLDALRFVADALTTTPEQAIDGRGGLDSLLCAVPERADSFEIRLELVLDDGPEGDGFEADYGFEIRRDHTGELPFVISWERLDVEWPEGPVGFTVESGLLVQVPGPGDPVPVTRQGGQLHLPVLAATQRPFAHAAASLRRMCFYDFDPAMLCALDDTGTRHGRMRPLGPAGEYLGRVLGELELDEPPVKERLDGYLSALVPGALGVDERREGRYSTVQARFQVGDTDETEVFLRESLSEGTVRAAGVLAALFQYPVFHGRVPLVGIEEPETALHPATVGGLYEALHDASSRTQVIVTSQSSDLLDNEYADPSHIRVVENVDGLTRVGEIDQGGRAVLDKGLMTLAELHRSGQMRPEAG</sequence>
<evidence type="ECO:0000313" key="5">
    <source>
        <dbReference type="Proteomes" id="UP000251891"/>
    </source>
</evidence>
<reference evidence="4 5" key="1">
    <citation type="submission" date="2018-06" db="EMBL/GenBank/DDBJ databases">
        <title>Actinomadura craniellae sp. nov. isolated from marine sponge Craniella sp.</title>
        <authorList>
            <person name="Li L."/>
            <person name="Xu Q.H."/>
            <person name="Lin H.W."/>
            <person name="Lu Y.H."/>
        </authorList>
    </citation>
    <scope>NUCLEOTIDE SEQUENCE [LARGE SCALE GENOMIC DNA]</scope>
    <source>
        <strain evidence="4 5">LHW63021</strain>
    </source>
</reference>
<dbReference type="GO" id="GO:0009432">
    <property type="term" value="P:SOS response"/>
    <property type="evidence" value="ECO:0007669"/>
    <property type="project" value="UniProtKB-KW"/>
</dbReference>
<dbReference type="OrthoDB" id="104167at2"/>
<organism evidence="4 5">
    <name type="scientific">Actinomadura craniellae</name>
    <dbReference type="NCBI Taxonomy" id="2231787"/>
    <lineage>
        <taxon>Bacteria</taxon>
        <taxon>Bacillati</taxon>
        <taxon>Actinomycetota</taxon>
        <taxon>Actinomycetes</taxon>
        <taxon>Streptosporangiales</taxon>
        <taxon>Thermomonosporaceae</taxon>
        <taxon>Actinomadura</taxon>
    </lineage>
</organism>